<dbReference type="RefSeq" id="XP_028516569.1">
    <property type="nucleotide sequence ID" value="XM_028660768.1"/>
</dbReference>
<dbReference type="Gene3D" id="3.40.50.2060">
    <property type="match status" value="1"/>
</dbReference>
<keyword evidence="2" id="KW-1133">Transmembrane helix</keyword>
<evidence type="ECO:0000256" key="1">
    <source>
        <dbReference type="ARBA" id="ARBA00009884"/>
    </source>
</evidence>
<evidence type="ECO:0000313" key="4">
    <source>
        <dbReference type="Proteomes" id="UP000887567"/>
    </source>
</evidence>
<dbReference type="GO" id="GO:0016192">
    <property type="term" value="P:vesicle-mediated transport"/>
    <property type="evidence" value="ECO:0007669"/>
    <property type="project" value="InterPro"/>
</dbReference>
<keyword evidence="2" id="KW-0812">Transmembrane</keyword>
<dbReference type="AlphaFoldDB" id="A0A913YN60"/>
<dbReference type="GeneID" id="110244833"/>
<dbReference type="Pfam" id="PF00995">
    <property type="entry name" value="Sec1"/>
    <property type="match status" value="1"/>
</dbReference>
<dbReference type="InterPro" id="IPR036045">
    <property type="entry name" value="Sec1-like_sf"/>
</dbReference>
<evidence type="ECO:0000313" key="3">
    <source>
        <dbReference type="EnsemblMetazoa" id="XP_028516569.1"/>
    </source>
</evidence>
<dbReference type="PANTHER" id="PTHR11679">
    <property type="entry name" value="VESICLE PROTEIN SORTING-ASSOCIATED"/>
    <property type="match status" value="1"/>
</dbReference>
<comment type="similarity">
    <text evidence="1">Belongs to the STXBP/unc-18/SEC1 family.</text>
</comment>
<dbReference type="PIRSF" id="PIRSF005715">
    <property type="entry name" value="VPS45_Sec1"/>
    <property type="match status" value="1"/>
</dbReference>
<dbReference type="Proteomes" id="UP000887567">
    <property type="component" value="Unplaced"/>
</dbReference>
<feature type="transmembrane region" description="Helical" evidence="2">
    <location>
        <begin position="339"/>
        <end position="360"/>
    </location>
</feature>
<dbReference type="OMA" id="PFTRPHT"/>
<evidence type="ECO:0000256" key="2">
    <source>
        <dbReference type="SAM" id="Phobius"/>
    </source>
</evidence>
<dbReference type="Gene3D" id="3.40.50.1910">
    <property type="match status" value="2"/>
</dbReference>
<proteinExistence type="inferred from homology"/>
<dbReference type="KEGG" id="epa:110244833"/>
<feature type="transmembrane region" description="Helical" evidence="2">
    <location>
        <begin position="369"/>
        <end position="386"/>
    </location>
</feature>
<keyword evidence="2" id="KW-0472">Membrane</keyword>
<name>A0A913YN60_EXADI</name>
<dbReference type="InterPro" id="IPR001619">
    <property type="entry name" value="Sec1-like"/>
</dbReference>
<dbReference type="OrthoDB" id="2228at2759"/>
<dbReference type="SUPFAM" id="SSF56815">
    <property type="entry name" value="Sec1/munc18-like (SM) proteins"/>
    <property type="match status" value="1"/>
</dbReference>
<sequence>MSLKSVVGHRFLDKLFKPLQKAGEWRTLVLDKLSTRMISSCIKMHDLIDSGITIVENLELRREPLPKLEAIYILIPDENAIKIIVSDFKEHPIKYKAAHIFFTEVCPDNLLVHLQSIRKYIKTVKEINIAFLPYESQVFSLDRASAFDKFYKPSVENSDRIQYMEKMGEQLATLCACLGEYPSIRFRNDSPKLIEFAHIVQGKLDAYKADDPSMGEGSIHKHRSQLLILDRAFDPTSPLLHELTFQAMAYDLLNIPNDVYKFITKSGDAEKEVLLDDNDEMWRKLRHLHIADVSRKISDEIKEFASNKRISTTEKSTMKDLQVMLKKMPQYQQELSKVWFLYNIYFLCQDCLTIMIVLVLKNHAKIQSVLLYFGFLSSFHLILHQILRFLTFLSRAIIMNLAHLGVPIAQDSGKKKMKPERKERNESVYQLSRWVPYVKDIMEDAVEDKLSNSMFPYLNQRTAGGISTAATGQAVSARFGNWYKNKASSDARDVPRLIVFIVGGVAYSELRAAYEVTNSNKNWEVLIGSDQIVTPKLFLEKLGTLSSI</sequence>
<organism evidence="3 4">
    <name type="scientific">Exaiptasia diaphana</name>
    <name type="common">Tropical sea anemone</name>
    <name type="synonym">Aiptasia pulchella</name>
    <dbReference type="NCBI Taxonomy" id="2652724"/>
    <lineage>
        <taxon>Eukaryota</taxon>
        <taxon>Metazoa</taxon>
        <taxon>Cnidaria</taxon>
        <taxon>Anthozoa</taxon>
        <taxon>Hexacorallia</taxon>
        <taxon>Actiniaria</taxon>
        <taxon>Aiptasiidae</taxon>
        <taxon>Exaiptasia</taxon>
    </lineage>
</organism>
<dbReference type="EnsemblMetazoa" id="XM_028660768.1">
    <property type="protein sequence ID" value="XP_028516569.1"/>
    <property type="gene ID" value="LOC110244833"/>
</dbReference>
<dbReference type="InterPro" id="IPR027482">
    <property type="entry name" value="Sec1-like_dom2"/>
</dbReference>
<dbReference type="InterPro" id="IPR043154">
    <property type="entry name" value="Sec-1-like_dom1"/>
</dbReference>
<protein>
    <submittedName>
        <fullName evidence="3">Uncharacterized protein</fullName>
    </submittedName>
</protein>
<keyword evidence="4" id="KW-1185">Reference proteome</keyword>
<reference evidence="3" key="1">
    <citation type="submission" date="2022-11" db="UniProtKB">
        <authorList>
            <consortium name="EnsemblMetazoa"/>
        </authorList>
    </citation>
    <scope>IDENTIFICATION</scope>
</reference>
<accession>A0A913YN60</accession>